<dbReference type="Gene3D" id="3.40.50.300">
    <property type="entry name" value="P-loop containing nucleotide triphosphate hydrolases"/>
    <property type="match status" value="1"/>
</dbReference>
<feature type="domain" description="ABC transporter" evidence="1">
    <location>
        <begin position="17"/>
        <end position="48"/>
    </location>
</feature>
<keyword evidence="3" id="KW-1185">Reference proteome</keyword>
<evidence type="ECO:0000259" key="1">
    <source>
        <dbReference type="Pfam" id="PF00005"/>
    </source>
</evidence>
<evidence type="ECO:0000313" key="3">
    <source>
        <dbReference type="Proteomes" id="UP001501578"/>
    </source>
</evidence>
<comment type="caution">
    <text evidence="2">The sequence shown here is derived from an EMBL/GenBank/DDBJ whole genome shotgun (WGS) entry which is preliminary data.</text>
</comment>
<organism evidence="2 3">
    <name type="scientific">Nonomuraea longicatena</name>
    <dbReference type="NCBI Taxonomy" id="83682"/>
    <lineage>
        <taxon>Bacteria</taxon>
        <taxon>Bacillati</taxon>
        <taxon>Actinomycetota</taxon>
        <taxon>Actinomycetes</taxon>
        <taxon>Streptosporangiales</taxon>
        <taxon>Streptosporangiaceae</taxon>
        <taxon>Nonomuraea</taxon>
    </lineage>
</organism>
<dbReference type="PANTHER" id="PTHR43394:SF1">
    <property type="entry name" value="ATP-BINDING CASSETTE SUB-FAMILY B MEMBER 10, MITOCHONDRIAL"/>
    <property type="match status" value="1"/>
</dbReference>
<dbReference type="Proteomes" id="UP001501578">
    <property type="component" value="Unassembled WGS sequence"/>
</dbReference>
<dbReference type="PANTHER" id="PTHR43394">
    <property type="entry name" value="ATP-DEPENDENT PERMEASE MDL1, MITOCHONDRIAL"/>
    <property type="match status" value="1"/>
</dbReference>
<name>A0ABP3Z2M1_9ACTN</name>
<dbReference type="InterPro" id="IPR027417">
    <property type="entry name" value="P-loop_NTPase"/>
</dbReference>
<evidence type="ECO:0000313" key="2">
    <source>
        <dbReference type="EMBL" id="GAA0913885.1"/>
    </source>
</evidence>
<gene>
    <name evidence="2" type="ORF">GCM10009560_06630</name>
</gene>
<dbReference type="EMBL" id="BAAAHQ010000001">
    <property type="protein sequence ID" value="GAA0913885.1"/>
    <property type="molecule type" value="Genomic_DNA"/>
</dbReference>
<dbReference type="InterPro" id="IPR003439">
    <property type="entry name" value="ABC_transporter-like_ATP-bd"/>
</dbReference>
<proteinExistence type="predicted"/>
<protein>
    <recommendedName>
        <fullName evidence="1">ABC transporter domain-containing protein</fullName>
    </recommendedName>
</protein>
<dbReference type="Pfam" id="PF00005">
    <property type="entry name" value="ABC_tran"/>
    <property type="match status" value="1"/>
</dbReference>
<dbReference type="SUPFAM" id="SSF52540">
    <property type="entry name" value="P-loop containing nucleoside triphosphate hydrolases"/>
    <property type="match status" value="1"/>
</dbReference>
<dbReference type="InterPro" id="IPR039421">
    <property type="entry name" value="Type_1_exporter"/>
</dbReference>
<accession>A0ABP3Z2M1</accession>
<reference evidence="3" key="1">
    <citation type="journal article" date="2019" name="Int. J. Syst. Evol. Microbiol.">
        <title>The Global Catalogue of Microorganisms (GCM) 10K type strain sequencing project: providing services to taxonomists for standard genome sequencing and annotation.</title>
        <authorList>
            <consortium name="The Broad Institute Genomics Platform"/>
            <consortium name="The Broad Institute Genome Sequencing Center for Infectious Disease"/>
            <person name="Wu L."/>
            <person name="Ma J."/>
        </authorList>
    </citation>
    <scope>NUCLEOTIDE SEQUENCE [LARGE SCALE GENOMIC DNA]</scope>
    <source>
        <strain evidence="3">JCM 11136</strain>
    </source>
</reference>
<sequence length="134" mass="14832">MLSRLFFGPEDEDPQAGVTLSGGQWQRLALARALVRRHRDLLILDEPSSGLDALAEYEVHRRLREHRAGRTSLLVSHRLGAVREADLIVVLSEGRIVEQGGHDELVAMGGRYAELFETQASGYRDEAEQGGVTV</sequence>